<keyword evidence="6" id="KW-1185">Reference proteome</keyword>
<protein>
    <submittedName>
        <fullName evidence="5">Response regulator transcription factor</fullName>
    </submittedName>
</protein>
<dbReference type="InterPro" id="IPR000792">
    <property type="entry name" value="Tscrpt_reg_LuxR_C"/>
</dbReference>
<dbReference type="Gene3D" id="3.40.50.2300">
    <property type="match status" value="1"/>
</dbReference>
<evidence type="ECO:0000256" key="1">
    <source>
        <dbReference type="ARBA" id="ARBA00023015"/>
    </source>
</evidence>
<dbReference type="PROSITE" id="PS50043">
    <property type="entry name" value="HTH_LUXR_2"/>
    <property type="match status" value="1"/>
</dbReference>
<name>A0ABR6UCK9_9ACTN</name>
<dbReference type="PRINTS" id="PR00038">
    <property type="entry name" value="HTHLUXR"/>
</dbReference>
<keyword evidence="3" id="KW-0804">Transcription</keyword>
<evidence type="ECO:0000259" key="4">
    <source>
        <dbReference type="PROSITE" id="PS50043"/>
    </source>
</evidence>
<organism evidence="5 6">
    <name type="scientific">Nocardioides deserti</name>
    <dbReference type="NCBI Taxonomy" id="1588644"/>
    <lineage>
        <taxon>Bacteria</taxon>
        <taxon>Bacillati</taxon>
        <taxon>Actinomycetota</taxon>
        <taxon>Actinomycetes</taxon>
        <taxon>Propionibacteriales</taxon>
        <taxon>Nocardioidaceae</taxon>
        <taxon>Nocardioides</taxon>
    </lineage>
</organism>
<dbReference type="EMBL" id="JACMYC010000015">
    <property type="protein sequence ID" value="MBC2962068.1"/>
    <property type="molecule type" value="Genomic_DNA"/>
</dbReference>
<keyword evidence="2" id="KW-0238">DNA-binding</keyword>
<dbReference type="SUPFAM" id="SSF46894">
    <property type="entry name" value="C-terminal effector domain of the bipartite response regulators"/>
    <property type="match status" value="1"/>
</dbReference>
<evidence type="ECO:0000313" key="5">
    <source>
        <dbReference type="EMBL" id="MBC2962068.1"/>
    </source>
</evidence>
<proteinExistence type="predicted"/>
<dbReference type="Proteomes" id="UP000604001">
    <property type="component" value="Unassembled WGS sequence"/>
</dbReference>
<evidence type="ECO:0000256" key="2">
    <source>
        <dbReference type="ARBA" id="ARBA00023125"/>
    </source>
</evidence>
<dbReference type="CDD" id="cd06170">
    <property type="entry name" value="LuxR_C_like"/>
    <property type="match status" value="1"/>
</dbReference>
<sequence length="175" mass="19038">MDESELVVAGVEGMLGARADRVRLVELPEADVVLCDPVGRPLDTEAYLAEVARRTPARLVVYTWRMDQGNVRRAVAAGAHGFVSKAAGADELVRVLELVHRGESVPVPPPSSGDQLSAREAEVLELICRGRSNLEIAAELYVSVNSVKTYIRQIYAKIGVARRSQAVAWGIERGY</sequence>
<dbReference type="SMART" id="SM00421">
    <property type="entry name" value="HTH_LUXR"/>
    <property type="match status" value="1"/>
</dbReference>
<gene>
    <name evidence="5" type="ORF">H7344_17385</name>
</gene>
<keyword evidence="1" id="KW-0805">Transcription regulation</keyword>
<dbReference type="PANTHER" id="PTHR44688">
    <property type="entry name" value="DNA-BINDING TRANSCRIPTIONAL ACTIVATOR DEVR_DOSR"/>
    <property type="match status" value="1"/>
</dbReference>
<reference evidence="5 6" key="1">
    <citation type="submission" date="2020-08" db="EMBL/GenBank/DDBJ databases">
        <title>novel species in genus Nocardioides.</title>
        <authorList>
            <person name="Zhang G."/>
        </authorList>
    </citation>
    <scope>NUCLEOTIDE SEQUENCE [LARGE SCALE GENOMIC DNA]</scope>
    <source>
        <strain evidence="5 6">SC8A-24</strain>
    </source>
</reference>
<dbReference type="PANTHER" id="PTHR44688:SF16">
    <property type="entry name" value="DNA-BINDING TRANSCRIPTIONAL ACTIVATOR DEVR_DOSR"/>
    <property type="match status" value="1"/>
</dbReference>
<dbReference type="InterPro" id="IPR011006">
    <property type="entry name" value="CheY-like_superfamily"/>
</dbReference>
<dbReference type="Pfam" id="PF00196">
    <property type="entry name" value="GerE"/>
    <property type="match status" value="1"/>
</dbReference>
<evidence type="ECO:0000256" key="3">
    <source>
        <dbReference type="ARBA" id="ARBA00023163"/>
    </source>
</evidence>
<accession>A0ABR6UCK9</accession>
<dbReference type="SUPFAM" id="SSF52172">
    <property type="entry name" value="CheY-like"/>
    <property type="match status" value="1"/>
</dbReference>
<evidence type="ECO:0000313" key="6">
    <source>
        <dbReference type="Proteomes" id="UP000604001"/>
    </source>
</evidence>
<comment type="caution">
    <text evidence="5">The sequence shown here is derived from an EMBL/GenBank/DDBJ whole genome shotgun (WGS) entry which is preliminary data.</text>
</comment>
<dbReference type="InterPro" id="IPR016032">
    <property type="entry name" value="Sig_transdc_resp-reg_C-effctor"/>
</dbReference>
<feature type="domain" description="HTH luxR-type" evidence="4">
    <location>
        <begin position="109"/>
        <end position="174"/>
    </location>
</feature>